<keyword evidence="6 10" id="KW-0378">Hydrolase</keyword>
<dbReference type="VEuPathDB" id="TriTrypDB:LdCL_270018200"/>
<reference evidence="11" key="1">
    <citation type="submission" date="2019-02" db="EMBL/GenBank/DDBJ databases">
        <title>FDA dAtabase for Regulatory Grade micrObial Sequences (FDA-ARGOS): Supporting development and validation of Infectious Disease Dx tests.</title>
        <authorList>
            <person name="Duncan R."/>
            <person name="Fisher C."/>
            <person name="Tallon L."/>
            <person name="Sadzewicz L."/>
            <person name="Sengamalay N."/>
            <person name="Ott S."/>
            <person name="Godinez A."/>
            <person name="Nagaraj S."/>
            <person name="Vavikolanu K."/>
            <person name="Vyas G."/>
            <person name="Nadendla S."/>
            <person name="Aluvathingal J."/>
            <person name="Sichtig H."/>
        </authorList>
    </citation>
    <scope>NUCLEOTIDE SEQUENCE [LARGE SCALE GENOMIC DNA]</scope>
    <source>
        <strain evidence="11">FDAARGOS_360</strain>
    </source>
</reference>
<proteinExistence type="inferred from homology"/>
<dbReference type="Gene3D" id="3.90.70.10">
    <property type="entry name" value="Cysteine proteinases"/>
    <property type="match status" value="2"/>
</dbReference>
<dbReference type="InterPro" id="IPR001394">
    <property type="entry name" value="Peptidase_C19_UCH"/>
</dbReference>
<dbReference type="Proteomes" id="UP000318821">
    <property type="component" value="Unassembled WGS sequence"/>
</dbReference>
<dbReference type="InterPro" id="IPR018200">
    <property type="entry name" value="USP_CS"/>
</dbReference>
<dbReference type="PANTHER" id="PTHR21646:SF24">
    <property type="entry name" value="UBIQUITIN CARBOXYL-TERMINAL HYDROLASE"/>
    <property type="match status" value="1"/>
</dbReference>
<dbReference type="GO" id="GO:0004525">
    <property type="term" value="F:ribonuclease III activity"/>
    <property type="evidence" value="ECO:0007669"/>
    <property type="project" value="InterPro"/>
</dbReference>
<comment type="similarity">
    <text evidence="2">Belongs to the peptidase C19 family.</text>
</comment>
<dbReference type="EC" id="3.4.19.12" evidence="3"/>
<dbReference type="GO" id="GO:0006508">
    <property type="term" value="P:proteolysis"/>
    <property type="evidence" value="ECO:0007669"/>
    <property type="project" value="UniProtKB-KW"/>
</dbReference>
<dbReference type="EMBL" id="RHLD01000016">
    <property type="protein sequence ID" value="TPP46064.1"/>
    <property type="molecule type" value="Genomic_DNA"/>
</dbReference>
<protein>
    <recommendedName>
        <fullName evidence="3">ubiquitinyl hydrolase 1</fullName>
        <ecNumber evidence="3">3.4.19.12</ecNumber>
    </recommendedName>
</protein>
<dbReference type="GO" id="GO:0016579">
    <property type="term" value="P:protein deubiquitination"/>
    <property type="evidence" value="ECO:0007669"/>
    <property type="project" value="InterPro"/>
</dbReference>
<dbReference type="Gene3D" id="1.10.1520.10">
    <property type="entry name" value="Ribonuclease III domain"/>
    <property type="match status" value="1"/>
</dbReference>
<dbReference type="SUPFAM" id="SSF69065">
    <property type="entry name" value="RNase III domain-like"/>
    <property type="match status" value="1"/>
</dbReference>
<dbReference type="SUPFAM" id="SSF54001">
    <property type="entry name" value="Cysteine proteinases"/>
    <property type="match status" value="1"/>
</dbReference>
<dbReference type="InterPro" id="IPR036389">
    <property type="entry name" value="RNase_III_sf"/>
</dbReference>
<sequence>MFKFDYKISYDEFVRTIYHHARQYEIKVSDPYKQCVTVNALITKAKVEESKRNYANAYYYVNKCLLFFDKEENPVDFTQRDPSTKRVFAEALDLEAKLKLKELPIEYKAMIEEIDRREPERRRIVAQQLESDSGDGDGNKQLSRAVDMHLTRQQQLLSSENSSVDELLQRLRWASVPGTRNITLRTVSNGPPAPPPTYDTVSRPEPSPAPVNPVLNSTPLGQYFLTDAYVSHLLNTKGKLTRLINSFSFVIRELNRSDCKFSVSASPFKSALGDYYEGFQNSSQQDANEFLRVVLDGIHGALNVNDSNRIEFPEIDNSKGTDDELARRYWGQYYQKNSSVIVDYCAFQERSAIVCPSCCHQSRSFNVSLSIEIPIPRTSSKVSLDDCFAAYCREEILDDSSMYMCPNCHQKVNARKQLLFSKTKYHLVGIINHQGNMYGGHYTADAVGADGVWCHFSDEQQALLLIESAEFEERFAFCQEEMDAFDSIITVLGVAKEVEVIRLAAFEMFHIERASRRALKRQERHERQILRLWYSESYEDALLSEELQALPGVLSILSDMAKPRTSTSYQELLRNSHLPAQPLPFLPPPRWAAELSRVLHRTFPDVVQHHHTRFLQVFVHPSFTTAAGVSGTMQPLVAIGESLLERIGGLWILATFESTRREEYASLLALLTSDTALCRVLRDHWRLEHMVLTDASADLFSRQRLSSTKGLMCWLSSHGSVNGAQPLPEPYGAGCVKAMVAAVLLAHGNDAAEHFVKSEVLPYVL</sequence>
<feature type="region of interest" description="Disordered" evidence="8">
    <location>
        <begin position="182"/>
        <end position="210"/>
    </location>
</feature>
<dbReference type="InterPro" id="IPR050185">
    <property type="entry name" value="Ub_carboxyl-term_hydrolase"/>
</dbReference>
<evidence type="ECO:0000313" key="11">
    <source>
        <dbReference type="Proteomes" id="UP000318821"/>
    </source>
</evidence>
<evidence type="ECO:0000256" key="7">
    <source>
        <dbReference type="ARBA" id="ARBA00022807"/>
    </source>
</evidence>
<accession>A0A504XCK5</accession>
<dbReference type="VEuPathDB" id="TriTrypDB:LDHU3_27.1840"/>
<evidence type="ECO:0000256" key="8">
    <source>
        <dbReference type="SAM" id="MobiDB-lite"/>
    </source>
</evidence>
<comment type="catalytic activity">
    <reaction evidence="1">
        <text>Thiol-dependent hydrolysis of ester, thioester, amide, peptide and isopeptide bonds formed by the C-terminal Gly of ubiquitin (a 76-residue protein attached to proteins as an intracellular targeting signal).</text>
        <dbReference type="EC" id="3.4.19.12"/>
    </reaction>
</comment>
<evidence type="ECO:0000259" key="9">
    <source>
        <dbReference type="PROSITE" id="PS50235"/>
    </source>
</evidence>
<evidence type="ECO:0000256" key="2">
    <source>
        <dbReference type="ARBA" id="ARBA00009085"/>
    </source>
</evidence>
<evidence type="ECO:0000256" key="5">
    <source>
        <dbReference type="ARBA" id="ARBA00022786"/>
    </source>
</evidence>
<keyword evidence="7" id="KW-0788">Thiol protease</keyword>
<evidence type="ECO:0000256" key="1">
    <source>
        <dbReference type="ARBA" id="ARBA00000707"/>
    </source>
</evidence>
<dbReference type="InterPro" id="IPR038765">
    <property type="entry name" value="Papain-like_cys_pep_sf"/>
</dbReference>
<organism evidence="10 11">
    <name type="scientific">Leishmania donovani</name>
    <dbReference type="NCBI Taxonomy" id="5661"/>
    <lineage>
        <taxon>Eukaryota</taxon>
        <taxon>Discoba</taxon>
        <taxon>Euglenozoa</taxon>
        <taxon>Kinetoplastea</taxon>
        <taxon>Metakinetoplastina</taxon>
        <taxon>Trypanosomatida</taxon>
        <taxon>Trypanosomatidae</taxon>
        <taxon>Leishmaniinae</taxon>
        <taxon>Leishmania</taxon>
    </lineage>
</organism>
<dbReference type="VEuPathDB" id="TriTrypDB:LdBPK_271170.1"/>
<dbReference type="InterPro" id="IPR028889">
    <property type="entry name" value="USP"/>
</dbReference>
<dbReference type="PROSITE" id="PS50235">
    <property type="entry name" value="USP_3"/>
    <property type="match status" value="1"/>
</dbReference>
<dbReference type="GO" id="GO:0004843">
    <property type="term" value="F:cysteine-type deubiquitinase activity"/>
    <property type="evidence" value="ECO:0007669"/>
    <property type="project" value="UniProtKB-EC"/>
</dbReference>
<dbReference type="GO" id="GO:0006396">
    <property type="term" value="P:RNA processing"/>
    <property type="evidence" value="ECO:0007669"/>
    <property type="project" value="InterPro"/>
</dbReference>
<dbReference type="VEuPathDB" id="TriTrypDB:LdCL_270018400"/>
<dbReference type="PANTHER" id="PTHR21646">
    <property type="entry name" value="UBIQUITIN CARBOXYL-TERMINAL HYDROLASE"/>
    <property type="match status" value="1"/>
</dbReference>
<dbReference type="Pfam" id="PF00443">
    <property type="entry name" value="UCH"/>
    <property type="match status" value="1"/>
</dbReference>
<dbReference type="AlphaFoldDB" id="A0A504XCK5"/>
<comment type="caution">
    <text evidence="10">The sequence shown here is derived from an EMBL/GenBank/DDBJ whole genome shotgun (WGS) entry which is preliminary data.</text>
</comment>
<dbReference type="VEuPathDB" id="TriTrypDB:LDHU3_27.1860"/>
<evidence type="ECO:0000256" key="3">
    <source>
        <dbReference type="ARBA" id="ARBA00012759"/>
    </source>
</evidence>
<name>A0A504XCK5_LEIDO</name>
<feature type="domain" description="USP" evidence="9">
    <location>
        <begin position="215"/>
        <end position="513"/>
    </location>
</feature>
<evidence type="ECO:0000313" key="10">
    <source>
        <dbReference type="EMBL" id="TPP46064.1"/>
    </source>
</evidence>
<keyword evidence="4" id="KW-0645">Protease</keyword>
<dbReference type="PROSITE" id="PS00973">
    <property type="entry name" value="USP_2"/>
    <property type="match status" value="1"/>
</dbReference>
<dbReference type="VEuPathDB" id="TriTrypDB:LdBPK_271190.1"/>
<evidence type="ECO:0000256" key="4">
    <source>
        <dbReference type="ARBA" id="ARBA00022670"/>
    </source>
</evidence>
<keyword evidence="5" id="KW-0833">Ubl conjugation pathway</keyword>
<gene>
    <name evidence="10" type="ORF">CGC20_32740</name>
</gene>
<evidence type="ECO:0000256" key="6">
    <source>
        <dbReference type="ARBA" id="ARBA00022801"/>
    </source>
</evidence>